<evidence type="ECO:0000313" key="2">
    <source>
        <dbReference type="Proteomes" id="UP001056500"/>
    </source>
</evidence>
<proteinExistence type="predicted"/>
<accession>A0ABY4WF44</accession>
<name>A0ABY4WF44_9BACL</name>
<gene>
    <name evidence="1" type="ORF">NDK47_26865</name>
</gene>
<organism evidence="1 2">
    <name type="scientific">Brevibacillus ruminantium</name>
    <dbReference type="NCBI Taxonomy" id="2950604"/>
    <lineage>
        <taxon>Bacteria</taxon>
        <taxon>Bacillati</taxon>
        <taxon>Bacillota</taxon>
        <taxon>Bacilli</taxon>
        <taxon>Bacillales</taxon>
        <taxon>Paenibacillaceae</taxon>
        <taxon>Brevibacillus</taxon>
    </lineage>
</organism>
<sequence length="131" mass="15965">MLIQNQEELQMEFEQTKEIAEKWWRWKSKSEREAFSNLLKRDKSILKFSLEWAQKSIREDNRIYSSISRLEYDQIVSTEITEALNQLRKKRWELSNQHEDELDTMLNSLNDKTYEEAVETINKLYDQSVRK</sequence>
<reference evidence="1" key="1">
    <citation type="submission" date="2022-06" db="EMBL/GenBank/DDBJ databases">
        <title>Genome sequencing of Brevibacillus sp. BB3-R1.</title>
        <authorList>
            <person name="Heo J."/>
            <person name="Lee D."/>
            <person name="Won M."/>
            <person name="Han B.-H."/>
            <person name="Hong S.-B."/>
            <person name="Kwon S.-W."/>
        </authorList>
    </citation>
    <scope>NUCLEOTIDE SEQUENCE</scope>
    <source>
        <strain evidence="1">BB3-R1</strain>
    </source>
</reference>
<dbReference type="RefSeq" id="WP_251872769.1">
    <property type="nucleotide sequence ID" value="NZ_CP098755.1"/>
</dbReference>
<keyword evidence="2" id="KW-1185">Reference proteome</keyword>
<dbReference type="Proteomes" id="UP001056500">
    <property type="component" value="Chromosome"/>
</dbReference>
<protein>
    <submittedName>
        <fullName evidence="1">Uncharacterized protein</fullName>
    </submittedName>
</protein>
<dbReference type="EMBL" id="CP098755">
    <property type="protein sequence ID" value="USG65677.1"/>
    <property type="molecule type" value="Genomic_DNA"/>
</dbReference>
<evidence type="ECO:0000313" key="1">
    <source>
        <dbReference type="EMBL" id="USG65677.1"/>
    </source>
</evidence>